<evidence type="ECO:0000256" key="16">
    <source>
        <dbReference type="ARBA" id="ARBA00023204"/>
    </source>
</evidence>
<feature type="domain" description="ATP-dependent DNA ligase family profile" evidence="22">
    <location>
        <begin position="306"/>
        <end position="421"/>
    </location>
</feature>
<evidence type="ECO:0000313" key="23">
    <source>
        <dbReference type="EMBL" id="SLN47210.1"/>
    </source>
</evidence>
<dbReference type="EMBL" id="FWFR01000001">
    <property type="protein sequence ID" value="SLN47210.1"/>
    <property type="molecule type" value="Genomic_DNA"/>
</dbReference>
<dbReference type="CDD" id="cd07906">
    <property type="entry name" value="Adenylation_DNA_ligase_LigD_LigC"/>
    <property type="match status" value="1"/>
</dbReference>
<dbReference type="GO" id="GO:0046872">
    <property type="term" value="F:metal ion binding"/>
    <property type="evidence" value="ECO:0007669"/>
    <property type="project" value="UniProtKB-KW"/>
</dbReference>
<evidence type="ECO:0000256" key="1">
    <source>
        <dbReference type="ARBA" id="ARBA00001936"/>
    </source>
</evidence>
<dbReference type="OrthoDB" id="9802472at2"/>
<evidence type="ECO:0000256" key="17">
    <source>
        <dbReference type="ARBA" id="ARBA00023211"/>
    </source>
</evidence>
<evidence type="ECO:0000313" key="24">
    <source>
        <dbReference type="Proteomes" id="UP000193200"/>
    </source>
</evidence>
<dbReference type="NCBIfam" id="TIGR02778">
    <property type="entry name" value="ligD_pol"/>
    <property type="match status" value="1"/>
</dbReference>
<accession>A0A1Y5ST56</accession>
<dbReference type="PROSITE" id="PS50160">
    <property type="entry name" value="DNA_LIGASE_A3"/>
    <property type="match status" value="1"/>
</dbReference>
<keyword evidence="5" id="KW-0548">Nucleotidyltransferase</keyword>
<evidence type="ECO:0000259" key="22">
    <source>
        <dbReference type="PROSITE" id="PS50160"/>
    </source>
</evidence>
<evidence type="ECO:0000256" key="10">
    <source>
        <dbReference type="ARBA" id="ARBA00022801"/>
    </source>
</evidence>
<dbReference type="Pfam" id="PF04679">
    <property type="entry name" value="DNA_ligase_A_C"/>
    <property type="match status" value="1"/>
</dbReference>
<evidence type="ECO:0000256" key="3">
    <source>
        <dbReference type="ARBA" id="ARBA00022598"/>
    </source>
</evidence>
<dbReference type="GO" id="GO:0005524">
    <property type="term" value="F:ATP binding"/>
    <property type="evidence" value="ECO:0007669"/>
    <property type="project" value="UniProtKB-KW"/>
</dbReference>
<dbReference type="NCBIfam" id="TIGR02777">
    <property type="entry name" value="LigD_PE_dom"/>
    <property type="match status" value="1"/>
</dbReference>
<organism evidence="23 24">
    <name type="scientific">Oceanibacterium hippocampi</name>
    <dbReference type="NCBI Taxonomy" id="745714"/>
    <lineage>
        <taxon>Bacteria</taxon>
        <taxon>Pseudomonadati</taxon>
        <taxon>Pseudomonadota</taxon>
        <taxon>Alphaproteobacteria</taxon>
        <taxon>Sneathiellales</taxon>
        <taxon>Sneathiellaceae</taxon>
        <taxon>Oceanibacterium</taxon>
    </lineage>
</organism>
<dbReference type="InterPro" id="IPR012310">
    <property type="entry name" value="DNA_ligase_ATP-dep_cent"/>
</dbReference>
<dbReference type="InterPro" id="IPR014146">
    <property type="entry name" value="LigD_ligase_dom"/>
</dbReference>
<dbReference type="RefSeq" id="WP_085883236.1">
    <property type="nucleotide sequence ID" value="NZ_FWFR01000001.1"/>
</dbReference>
<evidence type="ECO:0000256" key="9">
    <source>
        <dbReference type="ARBA" id="ARBA00022763"/>
    </source>
</evidence>
<dbReference type="InterPro" id="IPR012340">
    <property type="entry name" value="NA-bd_OB-fold"/>
</dbReference>
<dbReference type="Pfam" id="PF21686">
    <property type="entry name" value="LigD_Prim-Pol"/>
    <property type="match status" value="1"/>
</dbReference>
<evidence type="ECO:0000256" key="21">
    <source>
        <dbReference type="SAM" id="MobiDB-lite"/>
    </source>
</evidence>
<evidence type="ECO:0000256" key="11">
    <source>
        <dbReference type="ARBA" id="ARBA00022839"/>
    </source>
</evidence>
<evidence type="ECO:0000256" key="7">
    <source>
        <dbReference type="ARBA" id="ARBA00022723"/>
    </source>
</evidence>
<keyword evidence="11" id="KW-0269">Exonuclease</keyword>
<dbReference type="InterPro" id="IPR052171">
    <property type="entry name" value="NHEJ_LigD"/>
</dbReference>
<evidence type="ECO:0000256" key="15">
    <source>
        <dbReference type="ARBA" id="ARBA00023172"/>
    </source>
</evidence>
<dbReference type="PANTHER" id="PTHR42705:SF2">
    <property type="entry name" value="BIFUNCTIONAL NON-HOMOLOGOUS END JOINING PROTEIN LIGD"/>
    <property type="match status" value="1"/>
</dbReference>
<keyword evidence="15" id="KW-0233">DNA recombination</keyword>
<keyword evidence="12" id="KW-0067">ATP-binding</keyword>
<dbReference type="InterPro" id="IPR014143">
    <property type="entry name" value="NHEJ_ligase_prk"/>
</dbReference>
<feature type="region of interest" description="Disordered" evidence="21">
    <location>
        <begin position="1"/>
        <end position="33"/>
    </location>
</feature>
<keyword evidence="6" id="KW-0540">Nuclease</keyword>
<dbReference type="GO" id="GO:0003910">
    <property type="term" value="F:DNA ligase (ATP) activity"/>
    <property type="evidence" value="ECO:0007669"/>
    <property type="project" value="UniProtKB-EC"/>
</dbReference>
<evidence type="ECO:0000256" key="13">
    <source>
        <dbReference type="ARBA" id="ARBA00022932"/>
    </source>
</evidence>
<dbReference type="GO" id="GO:0003677">
    <property type="term" value="F:DNA binding"/>
    <property type="evidence" value="ECO:0007669"/>
    <property type="project" value="UniProtKB-KW"/>
</dbReference>
<dbReference type="AlphaFoldDB" id="A0A1Y5ST56"/>
<dbReference type="CDD" id="cd04862">
    <property type="entry name" value="PaeLigD_Pol_like"/>
    <property type="match status" value="1"/>
</dbReference>
<keyword evidence="4" id="KW-0808">Transferase</keyword>
<dbReference type="Pfam" id="PF13298">
    <property type="entry name" value="LigD_N"/>
    <property type="match status" value="1"/>
</dbReference>
<comment type="cofactor">
    <cofactor evidence="1">
        <name>Mn(2+)</name>
        <dbReference type="ChEBI" id="CHEBI:29035"/>
    </cofactor>
</comment>
<evidence type="ECO:0000256" key="14">
    <source>
        <dbReference type="ARBA" id="ARBA00023125"/>
    </source>
</evidence>
<dbReference type="InterPro" id="IPR012309">
    <property type="entry name" value="DNA_ligase_ATP-dep_C"/>
</dbReference>
<sequence length="814" mass="89762">MSGRTPSRPLDAYNARRDFARTAEPPGRRGRRRTRKLAFLVQKHDARRLHYDLRLEWDGVLKSWAVTKGPSLDPADKRLAVRTEDHPLSYGDFEGVIPEGEYGAGTVMLWDTGAWEPKGDPDAGLSGGKLHFIAHGERMKGEWILVRMAARKREKRENWLLIKADDDAARISGRPLIERETKSVASERGMDAIARNAEPDVGERPGFEAPQLARLVSEAPAGDDWLHEVKFDGYRCLVAIGGGTVRCYTRGGHDWTDRFAGIADAAADLECGRALIDGEVVAAGQSGSSTFSALQAALKSGGSLRFYAFDLLSLDGEDLRKRPLIERKERLATLLESAGRSGVLRYSEHVRGSGPEVFRSICRAGQEGIVSKRADAPYSGRRNGAWRKVKCTRRQEFVIGGYSPSDKRGRPFASLLLGSFENGALRYRGRVGTGFSGAVMEQVAAALKPLARKTAPFDKVPAAIARHARWVTPKQVAEVDFTEFTADGHVRHGVFLGLREDKDAREVRMETPGRTQDADGHLVAGIRITHPDRAVYPEQGLTKIALARYYERVADRMLAHVAGRPLSLVRCPQGRRKSCFFQKHAGTGFPDPIRRVAIEESSGETESYMYVRDAAGLVSAVQMGTLEFHLWWSRIDALERPERLVFDLDPDEGLAFSEVRAAAFDMHGRLADIGLESLPLVTGGKGIHVTVPLVRRATAADVGRFAEAFARTLAGDAPKRYTATASKAKRKGRIFIDWLRNRRGATAIAPYSTRAREGGPVAMPVAWDELATLESARGFRVADVLERIETDDPWKAASGWRQSITRAMHEAVGA</sequence>
<keyword evidence="14" id="KW-0238">DNA-binding</keyword>
<comment type="catalytic activity">
    <reaction evidence="20">
        <text>ATP + (deoxyribonucleotide)n-3'-hydroxyl + 5'-phospho-(deoxyribonucleotide)m = (deoxyribonucleotide)n+m + AMP + diphosphate.</text>
        <dbReference type="EC" id="6.5.1.1"/>
    </reaction>
</comment>
<keyword evidence="3 23" id="KW-0436">Ligase</keyword>
<evidence type="ECO:0000256" key="20">
    <source>
        <dbReference type="ARBA" id="ARBA00034003"/>
    </source>
</evidence>
<keyword evidence="9" id="KW-0227">DNA damage</keyword>
<keyword evidence="17" id="KW-0464">Manganese</keyword>
<dbReference type="InterPro" id="IPR014145">
    <property type="entry name" value="LigD_pol_dom"/>
</dbReference>
<dbReference type="GO" id="GO:0004527">
    <property type="term" value="F:exonuclease activity"/>
    <property type="evidence" value="ECO:0007669"/>
    <property type="project" value="UniProtKB-KW"/>
</dbReference>
<evidence type="ECO:0000256" key="2">
    <source>
        <dbReference type="ARBA" id="ARBA00012727"/>
    </source>
</evidence>
<evidence type="ECO:0000256" key="19">
    <source>
        <dbReference type="ARBA" id="ARBA00029943"/>
    </source>
</evidence>
<keyword evidence="7" id="KW-0479">Metal-binding</keyword>
<keyword evidence="13" id="KW-0239">DNA-directed DNA polymerase</keyword>
<protein>
    <recommendedName>
        <fullName evidence="2">DNA ligase (ATP)</fullName>
        <ecNumber evidence="2">6.5.1.1</ecNumber>
    </recommendedName>
    <alternativeName>
        <fullName evidence="19">NHEJ DNA polymerase</fullName>
    </alternativeName>
</protein>
<dbReference type="InterPro" id="IPR033651">
    <property type="entry name" value="PaeLigD_Pol-like"/>
</dbReference>
<gene>
    <name evidence="23" type="ORF">OCH7691_02033</name>
</gene>
<dbReference type="Proteomes" id="UP000193200">
    <property type="component" value="Unassembled WGS sequence"/>
</dbReference>
<dbReference type="Gene3D" id="3.30.1490.70">
    <property type="match status" value="1"/>
</dbReference>
<evidence type="ECO:0000256" key="12">
    <source>
        <dbReference type="ARBA" id="ARBA00022840"/>
    </source>
</evidence>
<dbReference type="CDD" id="cd07971">
    <property type="entry name" value="OBF_DNA_ligase_LigD"/>
    <property type="match status" value="1"/>
</dbReference>
<dbReference type="GO" id="GO:0006281">
    <property type="term" value="P:DNA repair"/>
    <property type="evidence" value="ECO:0007669"/>
    <property type="project" value="UniProtKB-KW"/>
</dbReference>
<evidence type="ECO:0000256" key="6">
    <source>
        <dbReference type="ARBA" id="ARBA00022722"/>
    </source>
</evidence>
<dbReference type="InterPro" id="IPR014144">
    <property type="entry name" value="LigD_PE_domain"/>
</dbReference>
<dbReference type="SUPFAM" id="SSF50249">
    <property type="entry name" value="Nucleic acid-binding proteins"/>
    <property type="match status" value="1"/>
</dbReference>
<dbReference type="Gene3D" id="2.40.50.140">
    <property type="entry name" value="Nucleic acid-binding proteins"/>
    <property type="match status" value="1"/>
</dbReference>
<proteinExistence type="predicted"/>
<keyword evidence="10" id="KW-0378">Hydrolase</keyword>
<keyword evidence="8" id="KW-0547">Nucleotide-binding</keyword>
<keyword evidence="16" id="KW-0234">DNA repair</keyword>
<evidence type="ECO:0000256" key="8">
    <source>
        <dbReference type="ARBA" id="ARBA00022741"/>
    </source>
</evidence>
<evidence type="ECO:0000256" key="18">
    <source>
        <dbReference type="ARBA" id="ARBA00023268"/>
    </source>
</evidence>
<dbReference type="EC" id="6.5.1.1" evidence="2"/>
<keyword evidence="24" id="KW-1185">Reference proteome</keyword>
<dbReference type="Gene3D" id="3.90.920.10">
    <property type="entry name" value="DNA primase, PRIM domain"/>
    <property type="match status" value="1"/>
</dbReference>
<evidence type="ECO:0000256" key="4">
    <source>
        <dbReference type="ARBA" id="ARBA00022679"/>
    </source>
</evidence>
<dbReference type="GO" id="GO:0003887">
    <property type="term" value="F:DNA-directed DNA polymerase activity"/>
    <property type="evidence" value="ECO:0007669"/>
    <property type="project" value="UniProtKB-KW"/>
</dbReference>
<dbReference type="SUPFAM" id="SSF56091">
    <property type="entry name" value="DNA ligase/mRNA capping enzyme, catalytic domain"/>
    <property type="match status" value="1"/>
</dbReference>
<evidence type="ECO:0000256" key="5">
    <source>
        <dbReference type="ARBA" id="ARBA00022695"/>
    </source>
</evidence>
<dbReference type="PANTHER" id="PTHR42705">
    <property type="entry name" value="BIFUNCTIONAL NON-HOMOLOGOUS END JOINING PROTEIN LIGD"/>
    <property type="match status" value="1"/>
</dbReference>
<dbReference type="NCBIfam" id="TIGR02776">
    <property type="entry name" value="NHEJ_ligase_prk"/>
    <property type="match status" value="1"/>
</dbReference>
<keyword evidence="18" id="KW-0511">Multifunctional enzyme</keyword>
<dbReference type="GO" id="GO:0006310">
    <property type="term" value="P:DNA recombination"/>
    <property type="evidence" value="ECO:0007669"/>
    <property type="project" value="UniProtKB-KW"/>
</dbReference>
<dbReference type="Gene3D" id="3.30.470.30">
    <property type="entry name" value="DNA ligase/mRNA capping enzyme"/>
    <property type="match status" value="1"/>
</dbReference>
<reference evidence="23 24" key="1">
    <citation type="submission" date="2017-03" db="EMBL/GenBank/DDBJ databases">
        <authorList>
            <person name="Afonso C.L."/>
            <person name="Miller P.J."/>
            <person name="Scott M.A."/>
            <person name="Spackman E."/>
            <person name="Goraichik I."/>
            <person name="Dimitrov K.M."/>
            <person name="Suarez D.L."/>
            <person name="Swayne D.E."/>
        </authorList>
    </citation>
    <scope>NUCLEOTIDE SEQUENCE [LARGE SCALE GENOMIC DNA]</scope>
    <source>
        <strain evidence="23 24">CECT 7691</strain>
    </source>
</reference>
<dbReference type="InParanoid" id="A0A1Y5ST56"/>
<dbReference type="NCBIfam" id="TIGR02779">
    <property type="entry name" value="NHEJ_ligase_lig"/>
    <property type="match status" value="1"/>
</dbReference>
<name>A0A1Y5ST56_9PROT</name>
<dbReference type="Pfam" id="PF01068">
    <property type="entry name" value="DNA_ligase_A_M"/>
    <property type="match status" value="1"/>
</dbReference>